<dbReference type="Gene3D" id="2.170.140.10">
    <property type="entry name" value="Chitin binding domain"/>
    <property type="match status" value="3"/>
</dbReference>
<evidence type="ECO:0000313" key="8">
    <source>
        <dbReference type="EMBL" id="KAK3610921.1"/>
    </source>
</evidence>
<keyword evidence="1" id="KW-0147">Chitin-binding</keyword>
<feature type="signal peptide" evidence="6">
    <location>
        <begin position="1"/>
        <end position="18"/>
    </location>
</feature>
<feature type="domain" description="Chitin-binding type-2" evidence="7">
    <location>
        <begin position="43"/>
        <end position="92"/>
    </location>
</feature>
<dbReference type="GO" id="GO:0005576">
    <property type="term" value="C:extracellular region"/>
    <property type="evidence" value="ECO:0007669"/>
    <property type="project" value="InterPro"/>
</dbReference>
<feature type="domain" description="Chitin-binding type-2" evidence="7">
    <location>
        <begin position="202"/>
        <end position="262"/>
    </location>
</feature>
<dbReference type="SUPFAM" id="SSF57625">
    <property type="entry name" value="Invertebrate chitin-binding proteins"/>
    <property type="match status" value="3"/>
</dbReference>
<reference evidence="8" key="3">
    <citation type="submission" date="2023-05" db="EMBL/GenBank/DDBJ databases">
        <authorList>
            <person name="Smith C.H."/>
        </authorList>
    </citation>
    <scope>NUCLEOTIDE SEQUENCE</scope>
    <source>
        <strain evidence="8">CHS0354</strain>
        <tissue evidence="8">Mantle</tissue>
    </source>
</reference>
<evidence type="ECO:0000256" key="3">
    <source>
        <dbReference type="ARBA" id="ARBA00022737"/>
    </source>
</evidence>
<dbReference type="InterPro" id="IPR036508">
    <property type="entry name" value="Chitin-bd_dom_sf"/>
</dbReference>
<feature type="chain" id="PRO_5041988854" description="Chitin-binding type-2 domain-containing protein" evidence="6">
    <location>
        <begin position="19"/>
        <end position="269"/>
    </location>
</feature>
<evidence type="ECO:0000256" key="1">
    <source>
        <dbReference type="ARBA" id="ARBA00022669"/>
    </source>
</evidence>
<dbReference type="SMART" id="SM00494">
    <property type="entry name" value="ChtBD2"/>
    <property type="match status" value="3"/>
</dbReference>
<dbReference type="PROSITE" id="PS50940">
    <property type="entry name" value="CHIT_BIND_II"/>
    <property type="match status" value="2"/>
</dbReference>
<keyword evidence="2 6" id="KW-0732">Signal</keyword>
<evidence type="ECO:0000256" key="6">
    <source>
        <dbReference type="SAM" id="SignalP"/>
    </source>
</evidence>
<accession>A0AAE0WDS0</accession>
<keyword evidence="4" id="KW-1015">Disulfide bond</keyword>
<dbReference type="EMBL" id="JAEAOA010001071">
    <property type="protein sequence ID" value="KAK3610921.1"/>
    <property type="molecule type" value="Genomic_DNA"/>
</dbReference>
<evidence type="ECO:0000313" key="9">
    <source>
        <dbReference type="Proteomes" id="UP001195483"/>
    </source>
</evidence>
<reference evidence="8" key="1">
    <citation type="journal article" date="2021" name="Genome Biol. Evol.">
        <title>A High-Quality Reference Genome for a Parasitic Bivalve with Doubly Uniparental Inheritance (Bivalvia: Unionida).</title>
        <authorList>
            <person name="Smith C.H."/>
        </authorList>
    </citation>
    <scope>NUCLEOTIDE SEQUENCE</scope>
    <source>
        <strain evidence="8">CHS0354</strain>
    </source>
</reference>
<keyword evidence="3" id="KW-0677">Repeat</keyword>
<comment type="caution">
    <text evidence="8">The sequence shown here is derived from an EMBL/GenBank/DDBJ whole genome shotgun (WGS) entry which is preliminary data.</text>
</comment>
<dbReference type="InterPro" id="IPR002557">
    <property type="entry name" value="Chitin-bd_dom"/>
</dbReference>
<keyword evidence="9" id="KW-1185">Reference proteome</keyword>
<dbReference type="InterPro" id="IPR051940">
    <property type="entry name" value="Chitin_bind-dev_reg"/>
</dbReference>
<keyword evidence="5" id="KW-0325">Glycoprotein</keyword>
<evidence type="ECO:0000256" key="5">
    <source>
        <dbReference type="ARBA" id="ARBA00023180"/>
    </source>
</evidence>
<sequence>MNMLSAASFIMCLAIVLAKQGDDHQPEDKRLLVNCVDTWNLNTNPCTNNPLNKVYFAISGDNSKFIQCGTFGRMFVIQCPAGEVFNQGTSNCVRQQFVSQPAVTPGQGINNPCTGLSVASGSLFYQYYGDNTKFIECDLQGNANLLSCPSKLVWDQNRLSCVYNAQLVGGQVVLPGTVVLPGSGSVFLQPGSTGLGTGATVGNPCSAQAVSANQMFFSHPDSTKFIQCDIDGSAFVLTCPSGLVWNQYLETCTFTSGNQVSAGGLIING</sequence>
<dbReference type="AlphaFoldDB" id="A0AAE0WDS0"/>
<dbReference type="GO" id="GO:0008061">
    <property type="term" value="F:chitin binding"/>
    <property type="evidence" value="ECO:0007669"/>
    <property type="project" value="UniProtKB-KW"/>
</dbReference>
<name>A0AAE0WDS0_9BIVA</name>
<evidence type="ECO:0000256" key="4">
    <source>
        <dbReference type="ARBA" id="ARBA00023157"/>
    </source>
</evidence>
<dbReference type="Pfam" id="PF01607">
    <property type="entry name" value="CBM_14"/>
    <property type="match status" value="3"/>
</dbReference>
<reference evidence="8" key="2">
    <citation type="journal article" date="2021" name="Genome Biol. Evol.">
        <title>Developing a high-quality reference genome for a parasitic bivalve with doubly uniparental inheritance (Bivalvia: Unionida).</title>
        <authorList>
            <person name="Smith C.H."/>
        </authorList>
    </citation>
    <scope>NUCLEOTIDE SEQUENCE</scope>
    <source>
        <strain evidence="8">CHS0354</strain>
        <tissue evidence="8">Mantle</tissue>
    </source>
</reference>
<protein>
    <recommendedName>
        <fullName evidence="7">Chitin-binding type-2 domain-containing protein</fullName>
    </recommendedName>
</protein>
<gene>
    <name evidence="8" type="ORF">CHS0354_017402</name>
</gene>
<dbReference type="PANTHER" id="PTHR23301:SF0">
    <property type="entry name" value="CHITIN-BINDING TYPE-2 DOMAIN-CONTAINING PROTEIN-RELATED"/>
    <property type="match status" value="1"/>
</dbReference>
<dbReference type="Proteomes" id="UP001195483">
    <property type="component" value="Unassembled WGS sequence"/>
</dbReference>
<evidence type="ECO:0000259" key="7">
    <source>
        <dbReference type="PROSITE" id="PS50940"/>
    </source>
</evidence>
<dbReference type="PANTHER" id="PTHR23301">
    <property type="entry name" value="CHITIN BINDING PERITROPHIN-A"/>
    <property type="match status" value="1"/>
</dbReference>
<evidence type="ECO:0000256" key="2">
    <source>
        <dbReference type="ARBA" id="ARBA00022729"/>
    </source>
</evidence>
<proteinExistence type="predicted"/>
<organism evidence="8 9">
    <name type="scientific">Potamilus streckersoni</name>
    <dbReference type="NCBI Taxonomy" id="2493646"/>
    <lineage>
        <taxon>Eukaryota</taxon>
        <taxon>Metazoa</taxon>
        <taxon>Spiralia</taxon>
        <taxon>Lophotrochozoa</taxon>
        <taxon>Mollusca</taxon>
        <taxon>Bivalvia</taxon>
        <taxon>Autobranchia</taxon>
        <taxon>Heteroconchia</taxon>
        <taxon>Palaeoheterodonta</taxon>
        <taxon>Unionida</taxon>
        <taxon>Unionoidea</taxon>
        <taxon>Unionidae</taxon>
        <taxon>Ambleminae</taxon>
        <taxon>Lampsilini</taxon>
        <taxon>Potamilus</taxon>
    </lineage>
</organism>